<proteinExistence type="inferred from homology"/>
<dbReference type="Proteomes" id="UP000180088">
    <property type="component" value="Unassembled WGS sequence"/>
</dbReference>
<dbReference type="InterPro" id="IPR018376">
    <property type="entry name" value="Enoyl-CoA_hyd/isom_CS"/>
</dbReference>
<dbReference type="OrthoDB" id="9807606at2"/>
<comment type="caution">
    <text evidence="2">The sequence shown here is derived from an EMBL/GenBank/DDBJ whole genome shotgun (WGS) entry which is preliminary data.</text>
</comment>
<dbReference type="SUPFAM" id="SSF52096">
    <property type="entry name" value="ClpP/crotonase"/>
    <property type="match status" value="1"/>
</dbReference>
<comment type="similarity">
    <text evidence="1">Belongs to the enoyl-CoA hydratase/isomerase family.</text>
</comment>
<dbReference type="AlphaFoldDB" id="A0A1S1X574"/>
<dbReference type="InterPro" id="IPR001753">
    <property type="entry name" value="Enoyl-CoA_hydra/iso"/>
</dbReference>
<dbReference type="Gene3D" id="3.90.226.10">
    <property type="entry name" value="2-enoyl-CoA Hydratase, Chain A, domain 1"/>
    <property type="match status" value="1"/>
</dbReference>
<dbReference type="STRING" id="1903179.BI347_14835"/>
<dbReference type="PANTHER" id="PTHR43459:SF1">
    <property type="entry name" value="EG:BACN32G11.4 PROTEIN"/>
    <property type="match status" value="1"/>
</dbReference>
<organism evidence="2 3">
    <name type="scientific">Chromobacterium sphagni</name>
    <dbReference type="NCBI Taxonomy" id="1903179"/>
    <lineage>
        <taxon>Bacteria</taxon>
        <taxon>Pseudomonadati</taxon>
        <taxon>Pseudomonadota</taxon>
        <taxon>Betaproteobacteria</taxon>
        <taxon>Neisseriales</taxon>
        <taxon>Chromobacteriaceae</taxon>
        <taxon>Chromobacterium</taxon>
    </lineage>
</organism>
<dbReference type="Gene3D" id="6.20.390.20">
    <property type="match status" value="1"/>
</dbReference>
<dbReference type="InterPro" id="IPR029045">
    <property type="entry name" value="ClpP/crotonase-like_dom_sf"/>
</dbReference>
<evidence type="ECO:0000313" key="2">
    <source>
        <dbReference type="EMBL" id="OHX14641.1"/>
    </source>
</evidence>
<sequence>MSATVVHSTHVSPSIVQITLEDREHKNTFSPGICTGLMDAFRDIAADPECKVVVLTGYDTYFCSGGTQEGLLSLSGGKGKFTDTPIYNLPLACEVPVIAAMQGHGIGGGFVLGLFSDFVVMSRESVYTTNFMKYGFTPGFGSTLILREKLGLPLAQEMLMAAGNFRGAELTQRGIPFPVLPRSEVLSYAHDLARQLAEKPRRSLVILKNHLVADLRRRLPAIADLEVEMHDQTFHHEEVKTRIQTLFGQ</sequence>
<evidence type="ECO:0000256" key="1">
    <source>
        <dbReference type="RuleBase" id="RU003707"/>
    </source>
</evidence>
<name>A0A1S1X574_9NEIS</name>
<gene>
    <name evidence="2" type="ORF">BI347_14835</name>
</gene>
<dbReference type="Pfam" id="PF00378">
    <property type="entry name" value="ECH_1"/>
    <property type="match status" value="1"/>
</dbReference>
<reference evidence="2 3" key="1">
    <citation type="submission" date="2016-09" db="EMBL/GenBank/DDBJ databases">
        <title>Chromobacterium muskegensis sp. nov., an insecticidal bacterium isolated from Sphagnum bogs.</title>
        <authorList>
            <person name="Sparks M.E."/>
            <person name="Blackburn M.B."/>
            <person name="Gundersen-Rindal D.E."/>
            <person name="Mitchell A."/>
            <person name="Farrar R."/>
            <person name="Kuhar D."/>
        </authorList>
    </citation>
    <scope>NUCLEOTIDE SEQUENCE [LARGE SCALE GENOMIC DNA]</scope>
    <source>
        <strain evidence="2 3">37-2</strain>
    </source>
</reference>
<dbReference type="PROSITE" id="PS00166">
    <property type="entry name" value="ENOYL_COA_HYDRATASE"/>
    <property type="match status" value="1"/>
</dbReference>
<dbReference type="CDD" id="cd06558">
    <property type="entry name" value="crotonase-like"/>
    <property type="match status" value="1"/>
</dbReference>
<accession>A0A1S1X574</accession>
<dbReference type="EMBL" id="MKCS01000001">
    <property type="protein sequence ID" value="OHX14641.1"/>
    <property type="molecule type" value="Genomic_DNA"/>
</dbReference>
<dbReference type="PANTHER" id="PTHR43459">
    <property type="entry name" value="ENOYL-COA HYDRATASE"/>
    <property type="match status" value="1"/>
</dbReference>
<protein>
    <submittedName>
        <fullName evidence="2">Enoyl-CoA hydratase</fullName>
    </submittedName>
</protein>
<dbReference type="GO" id="GO:0003824">
    <property type="term" value="F:catalytic activity"/>
    <property type="evidence" value="ECO:0007669"/>
    <property type="project" value="InterPro"/>
</dbReference>
<dbReference type="NCBIfam" id="NF005496">
    <property type="entry name" value="PRK07110.1"/>
    <property type="match status" value="1"/>
</dbReference>
<dbReference type="RefSeq" id="WP_071116201.1">
    <property type="nucleotide sequence ID" value="NZ_MKCS01000001.1"/>
</dbReference>
<evidence type="ECO:0000313" key="3">
    <source>
        <dbReference type="Proteomes" id="UP000180088"/>
    </source>
</evidence>